<dbReference type="PaxDb" id="469381-Dpep_1982"/>
<dbReference type="EMBL" id="ABTR02000001">
    <property type="protein sequence ID" value="EFC92006.1"/>
    <property type="molecule type" value="Genomic_DNA"/>
</dbReference>
<sequence length="147" mass="16284">MWSSEIVGVIERQTEAIHRVLSVVVKQREALKEGRLELLKDLLKDMDQAHQEAITAESMRIQVVNKIAESRKCSPTLNELAASGTLEESEAMLKAGKALRAAVESARSEMALLNSLVEENKALNDMLIDEWRRLGGNQSLSSLDLKG</sequence>
<dbReference type="RefSeq" id="WP_005661781.1">
    <property type="nucleotide sequence ID" value="NZ_ABTR02000001.1"/>
</dbReference>
<evidence type="ECO:0008006" key="4">
    <source>
        <dbReference type="Google" id="ProtNLM"/>
    </source>
</evidence>
<dbReference type="Gene3D" id="1.20.58.300">
    <property type="entry name" value="FlgN-like"/>
    <property type="match status" value="1"/>
</dbReference>
<proteinExistence type="predicted"/>
<protein>
    <recommendedName>
        <fullName evidence="4">FlgN family protein</fullName>
    </recommendedName>
</protein>
<keyword evidence="3" id="KW-1185">Reference proteome</keyword>
<accession>D2Z959</accession>
<keyword evidence="1" id="KW-1005">Bacterial flagellum biogenesis</keyword>
<dbReference type="InterPro" id="IPR007809">
    <property type="entry name" value="FlgN-like"/>
</dbReference>
<dbReference type="STRING" id="469381.Dpep_1982"/>
<dbReference type="OrthoDB" id="5005at2"/>
<dbReference type="GO" id="GO:0044780">
    <property type="term" value="P:bacterial-type flagellum assembly"/>
    <property type="evidence" value="ECO:0007669"/>
    <property type="project" value="InterPro"/>
</dbReference>
<comment type="caution">
    <text evidence="2">The sequence shown here is derived from an EMBL/GenBank/DDBJ whole genome shotgun (WGS) entry which is preliminary data.</text>
</comment>
<evidence type="ECO:0000313" key="2">
    <source>
        <dbReference type="EMBL" id="EFC92006.1"/>
    </source>
</evidence>
<gene>
    <name evidence="2" type="ORF">Dpep_1982</name>
</gene>
<name>D2Z959_9BACT</name>
<dbReference type="eggNOG" id="ENOG50330C5">
    <property type="taxonomic scope" value="Bacteria"/>
</dbReference>
<reference evidence="2 3" key="1">
    <citation type="journal article" date="2010" name="Stand. Genomic Sci.">
        <title>Permanent draft genome sequence of Dethiosulfovibrio peptidovorans type strain (SEBR 4207).</title>
        <authorList>
            <person name="Labutti K."/>
            <person name="Mayilraj S."/>
            <person name="Clum A."/>
            <person name="Lucas S."/>
            <person name="Glavina Del Rio T."/>
            <person name="Nolan M."/>
            <person name="Tice H."/>
            <person name="Cheng J.F."/>
            <person name="Pitluck S."/>
            <person name="Liolios K."/>
            <person name="Ivanova N."/>
            <person name="Mavromatis K."/>
            <person name="Mikhailova N."/>
            <person name="Pati A."/>
            <person name="Goodwin L."/>
            <person name="Chen A."/>
            <person name="Palaniappan K."/>
            <person name="Land M."/>
            <person name="Hauser L."/>
            <person name="Chang Y.J."/>
            <person name="Jeffries C.D."/>
            <person name="Rohde M."/>
            <person name="Spring S."/>
            <person name="Goker M."/>
            <person name="Woyke T."/>
            <person name="Bristow J."/>
            <person name="Eisen J.A."/>
            <person name="Markowitz V."/>
            <person name="Hugenholtz P."/>
            <person name="Kyrpides N.C."/>
            <person name="Klenk H.P."/>
            <person name="Lapidus A."/>
        </authorList>
    </citation>
    <scope>NUCLEOTIDE SEQUENCE [LARGE SCALE GENOMIC DNA]</scope>
    <source>
        <strain evidence="2 3">DSM 11002</strain>
    </source>
</reference>
<dbReference type="AlphaFoldDB" id="D2Z959"/>
<dbReference type="Pfam" id="PF05130">
    <property type="entry name" value="FlgN"/>
    <property type="match status" value="1"/>
</dbReference>
<dbReference type="SUPFAM" id="SSF140566">
    <property type="entry name" value="FlgN-like"/>
    <property type="match status" value="1"/>
</dbReference>
<dbReference type="InterPro" id="IPR036679">
    <property type="entry name" value="FlgN-like_sf"/>
</dbReference>
<dbReference type="Proteomes" id="UP000006427">
    <property type="component" value="Unassembled WGS sequence"/>
</dbReference>
<evidence type="ECO:0000256" key="1">
    <source>
        <dbReference type="ARBA" id="ARBA00022795"/>
    </source>
</evidence>
<organism evidence="2 3">
    <name type="scientific">Dethiosulfovibrio peptidovorans DSM 11002</name>
    <dbReference type="NCBI Taxonomy" id="469381"/>
    <lineage>
        <taxon>Bacteria</taxon>
        <taxon>Thermotogati</taxon>
        <taxon>Synergistota</taxon>
        <taxon>Synergistia</taxon>
        <taxon>Synergistales</taxon>
        <taxon>Dethiosulfovibrionaceae</taxon>
        <taxon>Dethiosulfovibrio</taxon>
    </lineage>
</organism>
<evidence type="ECO:0000313" key="3">
    <source>
        <dbReference type="Proteomes" id="UP000006427"/>
    </source>
</evidence>